<gene>
    <name evidence="1" type="ORF">ABR189_03840</name>
</gene>
<keyword evidence="2" id="KW-1185">Reference proteome</keyword>
<reference evidence="1 2" key="1">
    <citation type="submission" date="2024-06" db="EMBL/GenBank/DDBJ databases">
        <title>Chitinophaga defluvii sp. nov., isolated from municipal sewage.</title>
        <authorList>
            <person name="Zhang L."/>
        </authorList>
    </citation>
    <scope>NUCLEOTIDE SEQUENCE [LARGE SCALE GENOMIC DNA]</scope>
    <source>
        <strain evidence="1 2">H8</strain>
    </source>
</reference>
<proteinExistence type="predicted"/>
<evidence type="ECO:0000313" key="1">
    <source>
        <dbReference type="EMBL" id="MET6996479.1"/>
    </source>
</evidence>
<accession>A0ABV2T0C4</accession>
<comment type="caution">
    <text evidence="1">The sequence shown here is derived from an EMBL/GenBank/DDBJ whole genome shotgun (WGS) entry which is preliminary data.</text>
</comment>
<name>A0ABV2T0C4_9BACT</name>
<dbReference type="RefSeq" id="WP_354659121.1">
    <property type="nucleotide sequence ID" value="NZ_JBEXAC010000001.1"/>
</dbReference>
<protein>
    <submittedName>
        <fullName evidence="1">Transporter</fullName>
    </submittedName>
</protein>
<dbReference type="Proteomes" id="UP001549749">
    <property type="component" value="Unassembled WGS sequence"/>
</dbReference>
<organism evidence="1 2">
    <name type="scientific">Chitinophaga defluvii</name>
    <dbReference type="NCBI Taxonomy" id="3163343"/>
    <lineage>
        <taxon>Bacteria</taxon>
        <taxon>Pseudomonadati</taxon>
        <taxon>Bacteroidota</taxon>
        <taxon>Chitinophagia</taxon>
        <taxon>Chitinophagales</taxon>
        <taxon>Chitinophagaceae</taxon>
        <taxon>Chitinophaga</taxon>
    </lineage>
</organism>
<evidence type="ECO:0000313" key="2">
    <source>
        <dbReference type="Proteomes" id="UP001549749"/>
    </source>
</evidence>
<dbReference type="EMBL" id="JBEXAC010000001">
    <property type="protein sequence ID" value="MET6996479.1"/>
    <property type="molecule type" value="Genomic_DNA"/>
</dbReference>
<sequence length="308" mass="34455">MKKALVLIIFLAIGIYESRACDICGCGVGSYYIGILPDFKKRFVGLRYQYKTLRTHLGPGGTTSYLTTDETYQTAELWGGWNIGKRFRVLGFVPVNFNERSNQGIRNSKQGIGDIAVVGYYQLLDKQQTILNSKLLVQSLWIGGGIKLPSGKYEQEERKENEETPNSFQLGTASTDFTLNAMYDIRLMDFGVNANVSYKLNTANKYDYRYGNKFTANVLAYYKIRIAEKVTVAPNAGVLYETAAKDQEDKKFPVDVSGGYSLLATTGVEITWNSFSIGGNFQPPVSQKMADMRVKAGNRGMVHLTYLF</sequence>